<dbReference type="GO" id="GO:1990281">
    <property type="term" value="C:efflux pump complex"/>
    <property type="evidence" value="ECO:0007669"/>
    <property type="project" value="TreeGrafter"/>
</dbReference>
<evidence type="ECO:0000256" key="7">
    <source>
        <dbReference type="ARBA" id="ARBA00023237"/>
    </source>
</evidence>
<evidence type="ECO:0000313" key="9">
    <source>
        <dbReference type="EMBL" id="ADC88741.1"/>
    </source>
</evidence>
<evidence type="ECO:0000313" key="10">
    <source>
        <dbReference type="Proteomes" id="UP000002043"/>
    </source>
</evidence>
<dbReference type="AlphaFoldDB" id="D3SNK4"/>
<evidence type="ECO:0000256" key="4">
    <source>
        <dbReference type="ARBA" id="ARBA00022452"/>
    </source>
</evidence>
<evidence type="ECO:0000256" key="3">
    <source>
        <dbReference type="ARBA" id="ARBA00022448"/>
    </source>
</evidence>
<keyword evidence="6" id="KW-0472">Membrane</keyword>
<feature type="coiled-coil region" evidence="8">
    <location>
        <begin position="332"/>
        <end position="359"/>
    </location>
</feature>
<protein>
    <submittedName>
        <fullName evidence="9">Outer membrane efflux protein</fullName>
    </submittedName>
</protein>
<dbReference type="PANTHER" id="PTHR30026:SF20">
    <property type="entry name" value="OUTER MEMBRANE PROTEIN TOLC"/>
    <property type="match status" value="1"/>
</dbReference>
<dbReference type="Pfam" id="PF02321">
    <property type="entry name" value="OEP"/>
    <property type="match status" value="2"/>
</dbReference>
<dbReference type="GO" id="GO:0009279">
    <property type="term" value="C:cell outer membrane"/>
    <property type="evidence" value="ECO:0007669"/>
    <property type="project" value="UniProtKB-SubCell"/>
</dbReference>
<keyword evidence="5" id="KW-0812">Transmembrane</keyword>
<comment type="subcellular location">
    <subcellularLocation>
        <location evidence="1">Cell outer membrane</location>
    </subcellularLocation>
</comment>
<dbReference type="OrthoDB" id="10263at2"/>
<dbReference type="KEGG" id="tal:Thal_0104"/>
<dbReference type="InterPro" id="IPR051906">
    <property type="entry name" value="TolC-like"/>
</dbReference>
<evidence type="ECO:0000256" key="2">
    <source>
        <dbReference type="ARBA" id="ARBA00007613"/>
    </source>
</evidence>
<evidence type="ECO:0000256" key="1">
    <source>
        <dbReference type="ARBA" id="ARBA00004442"/>
    </source>
</evidence>
<feature type="coiled-coil region" evidence="8">
    <location>
        <begin position="170"/>
        <end position="204"/>
    </location>
</feature>
<dbReference type="InterPro" id="IPR003423">
    <property type="entry name" value="OMP_efflux"/>
</dbReference>
<dbReference type="PANTHER" id="PTHR30026">
    <property type="entry name" value="OUTER MEMBRANE PROTEIN TOLC"/>
    <property type="match status" value="1"/>
</dbReference>
<dbReference type="RefSeq" id="WP_012991148.1">
    <property type="nucleotide sequence ID" value="NC_013894.1"/>
</dbReference>
<dbReference type="SUPFAM" id="SSF56954">
    <property type="entry name" value="Outer membrane efflux proteins (OEP)"/>
    <property type="match status" value="1"/>
</dbReference>
<keyword evidence="10" id="KW-1185">Reference proteome</keyword>
<dbReference type="GO" id="GO:0015562">
    <property type="term" value="F:efflux transmembrane transporter activity"/>
    <property type="evidence" value="ECO:0007669"/>
    <property type="project" value="InterPro"/>
</dbReference>
<accession>D3SNK4</accession>
<gene>
    <name evidence="9" type="ordered locus">Thal_0104</name>
</gene>
<keyword evidence="7" id="KW-0998">Cell outer membrane</keyword>
<keyword evidence="3" id="KW-0813">Transport</keyword>
<sequence>MILLLAILTLVTHAFSITLQEALHLARLRATPVNLSELDIRETEYAIKKALAGVLPQVSVSYSFLHQQSTLVFGFTPQNRQSYNLQITQVIFNPVIYESIKLAKEQLDLQKAVRQDVIKSVELQVKQIFYGLIYRKKLVELAGDNLAYWEENFRLAKARYESGIAPKVELMRAESQLLQAQASYNQAKADYQKGLEELKRLLREDNIRDVEGDLTLRDYPSQKDQLIKEVMEGNSTLLVARKKLQVARRQIDLQKAQYYPTVTASVGYQGFTGRRSLTGSTQWIQGYTAGISLQYQIFDGFSREAGVAQAEVEFLKQKEQLVDLEYQLKAQLNQILLDLDSLKEQIKAVESSIKAAKESLRLSTERYRYGVGTQLELLDARNNYNNLLANYYLLLMQYNNSVAQLERLLP</sequence>
<proteinExistence type="inferred from homology"/>
<comment type="similarity">
    <text evidence="2">Belongs to the outer membrane factor (OMF) (TC 1.B.17) family.</text>
</comment>
<dbReference type="Gene3D" id="1.20.1600.10">
    <property type="entry name" value="Outer membrane efflux proteins (OEP)"/>
    <property type="match status" value="1"/>
</dbReference>
<dbReference type="HOGENOM" id="CLU_012817_10_6_0"/>
<evidence type="ECO:0000256" key="6">
    <source>
        <dbReference type="ARBA" id="ARBA00023136"/>
    </source>
</evidence>
<dbReference type="GO" id="GO:0015288">
    <property type="term" value="F:porin activity"/>
    <property type="evidence" value="ECO:0007669"/>
    <property type="project" value="TreeGrafter"/>
</dbReference>
<reference evidence="10" key="1">
    <citation type="journal article" date="2010" name="Stand. Genomic Sci.">
        <title>Complete genome sequence of Thermocrinis albus type strain (HI 11/12T).</title>
        <authorList>
            <person name="Wirth R."/>
            <person name="Sikorski J."/>
            <person name="Brambilla E."/>
            <person name="Misra M."/>
            <person name="Lapidus A."/>
            <person name="Copeland A."/>
            <person name="Nolan M."/>
            <person name="Lucas S."/>
            <person name="Chen F."/>
            <person name="Tice H."/>
            <person name="Cheng J.F."/>
            <person name="Han C."/>
            <person name="Detter J.C."/>
            <person name="Tapia R."/>
            <person name="Bruce D."/>
            <person name="Goodwin L."/>
            <person name="Pitluck S."/>
            <person name="Pati A."/>
            <person name="Anderson I."/>
            <person name="Ivanova N."/>
            <person name="Mavromatis K."/>
            <person name="Mikhailova N."/>
            <person name="Chen A."/>
            <person name="Palaniappan K."/>
            <person name="Bilek Y."/>
            <person name="Hader T."/>
            <person name="Land M."/>
            <person name="Hauser L."/>
            <person name="Chang Y.J."/>
            <person name="Jeffries C.D."/>
            <person name="Tindall B.J."/>
            <person name="Rohde M."/>
            <person name="Goker M."/>
            <person name="Bristow J."/>
            <person name="Eisen J.A."/>
            <person name="Markowitz V."/>
            <person name="Hugenholtz P."/>
            <person name="Kyrpides N.C."/>
            <person name="Klenk H.P."/>
        </authorList>
    </citation>
    <scope>NUCLEOTIDE SEQUENCE [LARGE SCALE GENOMIC DNA]</scope>
    <source>
        <strain evidence="10">DSM 14484 / JCM 11386 / HI 11/12</strain>
    </source>
</reference>
<evidence type="ECO:0000256" key="8">
    <source>
        <dbReference type="SAM" id="Coils"/>
    </source>
</evidence>
<dbReference type="Proteomes" id="UP000002043">
    <property type="component" value="Chromosome"/>
</dbReference>
<evidence type="ECO:0000256" key="5">
    <source>
        <dbReference type="ARBA" id="ARBA00022692"/>
    </source>
</evidence>
<dbReference type="EMBL" id="CP001931">
    <property type="protein sequence ID" value="ADC88741.1"/>
    <property type="molecule type" value="Genomic_DNA"/>
</dbReference>
<keyword evidence="8" id="KW-0175">Coiled coil</keyword>
<name>D3SNK4_THEAH</name>
<dbReference type="eggNOG" id="COG1538">
    <property type="taxonomic scope" value="Bacteria"/>
</dbReference>
<dbReference type="STRING" id="638303.Thal_0104"/>
<keyword evidence="4" id="KW-1134">Transmembrane beta strand</keyword>
<organism evidence="9 10">
    <name type="scientific">Thermocrinis albus (strain DSM 14484 / JCM 11386 / HI 11/12)</name>
    <dbReference type="NCBI Taxonomy" id="638303"/>
    <lineage>
        <taxon>Bacteria</taxon>
        <taxon>Pseudomonadati</taxon>
        <taxon>Aquificota</taxon>
        <taxon>Aquificia</taxon>
        <taxon>Aquificales</taxon>
        <taxon>Aquificaceae</taxon>
        <taxon>Thermocrinis</taxon>
    </lineage>
</organism>